<dbReference type="EMBL" id="PDJF01000001">
    <property type="protein sequence ID" value="PFG27881.1"/>
    <property type="molecule type" value="Genomic_DNA"/>
</dbReference>
<protein>
    <submittedName>
        <fullName evidence="4">Iron complex transport system substrate-binding protein</fullName>
    </submittedName>
</protein>
<evidence type="ECO:0000259" key="3">
    <source>
        <dbReference type="PROSITE" id="PS50983"/>
    </source>
</evidence>
<evidence type="ECO:0000256" key="2">
    <source>
        <dbReference type="SAM" id="SignalP"/>
    </source>
</evidence>
<dbReference type="InterPro" id="IPR002491">
    <property type="entry name" value="ABC_transptr_periplasmic_BD"/>
</dbReference>
<gene>
    <name evidence="4" type="ORF">ATK06_0961</name>
</gene>
<keyword evidence="5" id="KW-1185">Reference proteome</keyword>
<dbReference type="Pfam" id="PF01497">
    <property type="entry name" value="Peripla_BP_2"/>
    <property type="match status" value="1"/>
</dbReference>
<dbReference type="Proteomes" id="UP000221653">
    <property type="component" value="Unassembled WGS sequence"/>
</dbReference>
<dbReference type="RefSeq" id="WP_048381014.1">
    <property type="nucleotide sequence ID" value="NZ_LDYE01000008.1"/>
</dbReference>
<dbReference type="SUPFAM" id="SSF53807">
    <property type="entry name" value="Helical backbone' metal receptor"/>
    <property type="match status" value="1"/>
</dbReference>
<proteinExistence type="inferred from homology"/>
<dbReference type="PANTHER" id="PTHR30535">
    <property type="entry name" value="VITAMIN B12-BINDING PROTEIN"/>
    <property type="match status" value="1"/>
</dbReference>
<comment type="caution">
    <text evidence="4">The sequence shown here is derived from an EMBL/GenBank/DDBJ whole genome shotgun (WGS) entry which is preliminary data.</text>
</comment>
<comment type="similarity">
    <text evidence="1">Belongs to the bacterial solute-binding protein 8 family.</text>
</comment>
<evidence type="ECO:0000313" key="4">
    <source>
        <dbReference type="EMBL" id="PFG27881.1"/>
    </source>
</evidence>
<reference evidence="4 5" key="1">
    <citation type="submission" date="2017-10" db="EMBL/GenBank/DDBJ databases">
        <title>Sequencing the genomes of 1000 actinobacteria strains.</title>
        <authorList>
            <person name="Klenk H.-P."/>
        </authorList>
    </citation>
    <scope>NUCLEOTIDE SEQUENCE [LARGE SCALE GENOMIC DNA]</scope>
    <source>
        <strain evidence="4 5">DSM 20688</strain>
    </source>
</reference>
<dbReference type="PROSITE" id="PS50983">
    <property type="entry name" value="FE_B12_PBP"/>
    <property type="match status" value="1"/>
</dbReference>
<organism evidence="4 5">
    <name type="scientific">Corynebacterium renale</name>
    <dbReference type="NCBI Taxonomy" id="1724"/>
    <lineage>
        <taxon>Bacteria</taxon>
        <taxon>Bacillati</taxon>
        <taxon>Actinomycetota</taxon>
        <taxon>Actinomycetes</taxon>
        <taxon>Mycobacteriales</taxon>
        <taxon>Corynebacteriaceae</taxon>
        <taxon>Corynebacterium</taxon>
    </lineage>
</organism>
<sequence>MKRTLALVATGLAAALALTGCSSSDTTANTDTTAASSANKETIAVENCGFTVEIQGPAQRVVTTEQGATETVLALGAKDQLAGVGHTKDAYWDKTAEDAKDLPVLSDKIPTAEQIRGVDADLIVSPFSLVYDADTSGTREENAKLGVGAWYTNLECQDPDANAYDTLEKDYEQLGTLLGREEEAKKLIDFQREQVSKAESTGKGQRVAYLYSVYEGAPYVAGNFPITETIGEITNTKNVFSDIEEDWPSISWEAFADKDPEIIMITDLPGRGAPGDKAEEKIAMLKENPATKNMDAVINERFIIVPGVGLSPSARAIEPLQVIGEGLKKF</sequence>
<evidence type="ECO:0000313" key="5">
    <source>
        <dbReference type="Proteomes" id="UP000221653"/>
    </source>
</evidence>
<feature type="chain" id="PRO_5039341390" evidence="2">
    <location>
        <begin position="28"/>
        <end position="330"/>
    </location>
</feature>
<dbReference type="InterPro" id="IPR050902">
    <property type="entry name" value="ABC_Transporter_SBP"/>
</dbReference>
<dbReference type="STRING" id="1724.GCA_001044175_02395"/>
<feature type="signal peptide" evidence="2">
    <location>
        <begin position="1"/>
        <end position="27"/>
    </location>
</feature>
<feature type="domain" description="Fe/B12 periplasmic-binding" evidence="3">
    <location>
        <begin position="60"/>
        <end position="330"/>
    </location>
</feature>
<accession>A0A2A9DNB6</accession>
<dbReference type="AlphaFoldDB" id="A0A2A9DNB6"/>
<dbReference type="OrthoDB" id="9797850at2"/>
<evidence type="ECO:0000256" key="1">
    <source>
        <dbReference type="ARBA" id="ARBA00008814"/>
    </source>
</evidence>
<dbReference type="PANTHER" id="PTHR30535:SF7">
    <property type="entry name" value="IRON(III) DICITRATE-BINDING PROTEIN"/>
    <property type="match status" value="1"/>
</dbReference>
<keyword evidence="2" id="KW-0732">Signal</keyword>
<dbReference type="Gene3D" id="3.40.50.1980">
    <property type="entry name" value="Nitrogenase molybdenum iron protein domain"/>
    <property type="match status" value="2"/>
</dbReference>
<dbReference type="PROSITE" id="PS51257">
    <property type="entry name" value="PROKAR_LIPOPROTEIN"/>
    <property type="match status" value="1"/>
</dbReference>
<name>A0A2A9DNB6_9CORY</name>